<evidence type="ECO:0000256" key="1">
    <source>
        <dbReference type="ARBA" id="ARBA00023015"/>
    </source>
</evidence>
<dbReference type="SUPFAM" id="SSF57701">
    <property type="entry name" value="Zn2/Cys6 DNA-binding domain"/>
    <property type="match status" value="1"/>
</dbReference>
<dbReference type="CDD" id="cd00067">
    <property type="entry name" value="GAL4"/>
    <property type="match status" value="1"/>
</dbReference>
<dbReference type="SMART" id="SM00066">
    <property type="entry name" value="GAL4"/>
    <property type="match status" value="1"/>
</dbReference>
<reference evidence="7" key="1">
    <citation type="submission" date="2022-11" db="EMBL/GenBank/DDBJ databases">
        <authorList>
            <person name="Petersen C."/>
        </authorList>
    </citation>
    <scope>NUCLEOTIDE SEQUENCE</scope>
    <source>
        <strain evidence="7">IBT 21917</strain>
    </source>
</reference>
<evidence type="ECO:0000256" key="5">
    <source>
        <dbReference type="SAM" id="MobiDB-lite"/>
    </source>
</evidence>
<keyword evidence="8" id="KW-1185">Reference proteome</keyword>
<accession>A0A9W9HTE6</accession>
<reference evidence="7" key="2">
    <citation type="journal article" date="2023" name="IMA Fungus">
        <title>Comparative genomic study of the Penicillium genus elucidates a diverse pangenome and 15 lateral gene transfer events.</title>
        <authorList>
            <person name="Petersen C."/>
            <person name="Sorensen T."/>
            <person name="Nielsen M.R."/>
            <person name="Sondergaard T.E."/>
            <person name="Sorensen J.L."/>
            <person name="Fitzpatrick D.A."/>
            <person name="Frisvad J.C."/>
            <person name="Nielsen K.L."/>
        </authorList>
    </citation>
    <scope>NUCLEOTIDE SEQUENCE</scope>
    <source>
        <strain evidence="7">IBT 21917</strain>
    </source>
</reference>
<evidence type="ECO:0000256" key="3">
    <source>
        <dbReference type="ARBA" id="ARBA00023163"/>
    </source>
</evidence>
<evidence type="ECO:0000259" key="6">
    <source>
        <dbReference type="PROSITE" id="PS50048"/>
    </source>
</evidence>
<dbReference type="InterPro" id="IPR036864">
    <property type="entry name" value="Zn2-C6_fun-type_DNA-bd_sf"/>
</dbReference>
<proteinExistence type="predicted"/>
<name>A0A9W9HTE6_9EURO</name>
<dbReference type="PANTHER" id="PTHR38791">
    <property type="entry name" value="ZN(II)2CYS6 TRANSCRIPTION FACTOR (EUROFUNG)-RELATED-RELATED"/>
    <property type="match status" value="1"/>
</dbReference>
<evidence type="ECO:0000313" key="7">
    <source>
        <dbReference type="EMBL" id="KAJ5155805.1"/>
    </source>
</evidence>
<dbReference type="AlphaFoldDB" id="A0A9W9HTE6"/>
<dbReference type="GO" id="GO:0000981">
    <property type="term" value="F:DNA-binding transcription factor activity, RNA polymerase II-specific"/>
    <property type="evidence" value="ECO:0007669"/>
    <property type="project" value="InterPro"/>
</dbReference>
<dbReference type="OrthoDB" id="2991872at2759"/>
<dbReference type="Pfam" id="PF00172">
    <property type="entry name" value="Zn_clus"/>
    <property type="match status" value="1"/>
</dbReference>
<sequence>MVYCGKPSKGCAQCRSRKIRCDQARPTCTQCRRTKRECPGYRDELSLMFRDESQLTVRKAVAGPSASAASRQRQSRSGLSCTGSPEQKRAGDASAGSTRAVQQREPSPLWIEPTTGFSRNEAISFFLQSHAIPGSFLMTDSSPKFLTDPGASLNQRAMQAAVIAVGSAMLSRVRGVPSLRQLARREYGVALQLVNKVLADSEEAKTNMAMGVVVLLALYELVVSRAPQGMDGWINHIIGAAALLEHRGDKGSPAGLSLFLHLRYQIVISCLQRDVWVPDSLMQRTKLEMFLDPKDTAGVKLIMIIAHLSNLRADVQAKLLTNPEEILKRAVDREENLITWSNSLPPGFLCTTRTTTSPNIAFARHCRGVPPYNNEYHVYASLLAASTWNHYRCARILVDELIISHYNKLSPTSPTPYLSDGFHSYIVSLRMEISQFGADICRSVPFHLGACNSEITPGMAKLPHESYLSGLMLLWPLFMAGVVEGPTHPMRRWVMHCLNMIGHTMGLDQALATMDILSLDPGMFSSAAIYGEVADPPSGLPGLLSISVFHVPAYELPQRREYQEIRASSE</sequence>
<dbReference type="InterPro" id="IPR001138">
    <property type="entry name" value="Zn2Cys6_DnaBD"/>
</dbReference>
<dbReference type="EMBL" id="JAPQKO010000006">
    <property type="protein sequence ID" value="KAJ5155805.1"/>
    <property type="molecule type" value="Genomic_DNA"/>
</dbReference>
<dbReference type="InterPro" id="IPR021858">
    <property type="entry name" value="Fun_TF"/>
</dbReference>
<dbReference type="PROSITE" id="PS50048">
    <property type="entry name" value="ZN2_CY6_FUNGAL_2"/>
    <property type="match status" value="1"/>
</dbReference>
<keyword evidence="3" id="KW-0804">Transcription</keyword>
<dbReference type="GO" id="GO:0003677">
    <property type="term" value="F:DNA binding"/>
    <property type="evidence" value="ECO:0007669"/>
    <property type="project" value="UniProtKB-KW"/>
</dbReference>
<gene>
    <name evidence="7" type="ORF">N7492_008608</name>
</gene>
<feature type="compositionally biased region" description="Polar residues" evidence="5">
    <location>
        <begin position="95"/>
        <end position="105"/>
    </location>
</feature>
<comment type="caution">
    <text evidence="7">The sequence shown here is derived from an EMBL/GenBank/DDBJ whole genome shotgun (WGS) entry which is preliminary data.</text>
</comment>
<feature type="compositionally biased region" description="Low complexity" evidence="5">
    <location>
        <begin position="65"/>
        <end position="77"/>
    </location>
</feature>
<feature type="domain" description="Zn(2)-C6 fungal-type" evidence="6">
    <location>
        <begin position="10"/>
        <end position="38"/>
    </location>
</feature>
<keyword evidence="2" id="KW-0238">DNA-binding</keyword>
<evidence type="ECO:0000313" key="8">
    <source>
        <dbReference type="Proteomes" id="UP001146351"/>
    </source>
</evidence>
<dbReference type="InterPro" id="IPR053175">
    <property type="entry name" value="DHMBA_Reg_Transcription_Factor"/>
</dbReference>
<organism evidence="7 8">
    <name type="scientific">Penicillium capsulatum</name>
    <dbReference type="NCBI Taxonomy" id="69766"/>
    <lineage>
        <taxon>Eukaryota</taxon>
        <taxon>Fungi</taxon>
        <taxon>Dikarya</taxon>
        <taxon>Ascomycota</taxon>
        <taxon>Pezizomycotina</taxon>
        <taxon>Eurotiomycetes</taxon>
        <taxon>Eurotiomycetidae</taxon>
        <taxon>Eurotiales</taxon>
        <taxon>Aspergillaceae</taxon>
        <taxon>Penicillium</taxon>
    </lineage>
</organism>
<protein>
    <recommendedName>
        <fullName evidence="6">Zn(2)-C6 fungal-type domain-containing protein</fullName>
    </recommendedName>
</protein>
<dbReference type="Proteomes" id="UP001146351">
    <property type="component" value="Unassembled WGS sequence"/>
</dbReference>
<keyword evidence="1" id="KW-0805">Transcription regulation</keyword>
<feature type="region of interest" description="Disordered" evidence="5">
    <location>
        <begin position="60"/>
        <end position="113"/>
    </location>
</feature>
<keyword evidence="4" id="KW-0539">Nucleus</keyword>
<dbReference type="PROSITE" id="PS00463">
    <property type="entry name" value="ZN2_CY6_FUNGAL_1"/>
    <property type="match status" value="1"/>
</dbReference>
<dbReference type="Pfam" id="PF11951">
    <property type="entry name" value="Fungal_trans_2"/>
    <property type="match status" value="1"/>
</dbReference>
<evidence type="ECO:0000256" key="4">
    <source>
        <dbReference type="ARBA" id="ARBA00023242"/>
    </source>
</evidence>
<dbReference type="PANTHER" id="PTHR38791:SF5">
    <property type="entry name" value="TRANSCRIPTION FACTOR DBAG-RELATED"/>
    <property type="match status" value="1"/>
</dbReference>
<dbReference type="Gene3D" id="4.10.240.10">
    <property type="entry name" value="Zn(2)-C6 fungal-type DNA-binding domain"/>
    <property type="match status" value="1"/>
</dbReference>
<dbReference type="GO" id="GO:0008270">
    <property type="term" value="F:zinc ion binding"/>
    <property type="evidence" value="ECO:0007669"/>
    <property type="project" value="InterPro"/>
</dbReference>
<evidence type="ECO:0000256" key="2">
    <source>
        <dbReference type="ARBA" id="ARBA00023125"/>
    </source>
</evidence>